<dbReference type="PANTHER" id="PTHR34853">
    <property type="match status" value="1"/>
</dbReference>
<accession>A0A1A3P0I9</accession>
<name>A0A1A3P0I9_MYCAS</name>
<dbReference type="OrthoDB" id="9798122at2"/>
<dbReference type="InterPro" id="IPR005152">
    <property type="entry name" value="Lipase_secreted"/>
</dbReference>
<dbReference type="GO" id="GO:0016042">
    <property type="term" value="P:lipid catabolic process"/>
    <property type="evidence" value="ECO:0007669"/>
    <property type="project" value="InterPro"/>
</dbReference>
<dbReference type="Gene3D" id="1.10.260.130">
    <property type="match status" value="1"/>
</dbReference>
<dbReference type="InterPro" id="IPR029058">
    <property type="entry name" value="AB_hydrolase_fold"/>
</dbReference>
<organism evidence="1 2">
    <name type="scientific">Mycobacterium asiaticum</name>
    <dbReference type="NCBI Taxonomy" id="1790"/>
    <lineage>
        <taxon>Bacteria</taxon>
        <taxon>Bacillati</taxon>
        <taxon>Actinomycetota</taxon>
        <taxon>Actinomycetes</taxon>
        <taxon>Mycobacteriales</taxon>
        <taxon>Mycobacteriaceae</taxon>
        <taxon>Mycobacterium</taxon>
    </lineage>
</organism>
<evidence type="ECO:0000313" key="2">
    <source>
        <dbReference type="Proteomes" id="UP000093928"/>
    </source>
</evidence>
<dbReference type="Gene3D" id="3.40.50.1820">
    <property type="entry name" value="alpha/beta hydrolase"/>
    <property type="match status" value="1"/>
</dbReference>
<dbReference type="RefSeq" id="WP_065144149.1">
    <property type="nucleotide sequence ID" value="NZ_LZLS01000099.1"/>
</dbReference>
<sequence>MVELAKAAGGATAEGLRWIGRPSHQELQRKVRPLLPKDDPFYQPPSGFQHADPGTVLRSRDVELAFMGLIPQSITATQLLFRTTDMNGNPEATVTTVLVPAEVAPGKTIPLLSYQCAIDAITSRCFPSYALRRRAKAIGSLTQLELLLITAAVAEGWAVSVPDHEGLHGLWGAPYEPGYRTLDGIRAALSSERLGLSPSAPVGLWGYSGGGLASAWAAEVCGDYAPELNIVGAVLGSPVGNLGNTFRRLNGKLLAGLPALVVAALAHTYPDLDKVINEHASEAGRALLDSLEKMTTAEAIVRMANRDMGDFLNVPLEDVLATPAVTHVFDSTTLGVAVPTPPVLIVQAVHDYLISVDDIDVLADAYSAGGADVTYHRDAFNEHMLLHPLSAPMALRWLIDRFAERPLTDHLIRTTWPTMFNPMTYAGMARLGVIAAKVLTGRRIHRRPL</sequence>
<dbReference type="Pfam" id="PF03583">
    <property type="entry name" value="LIP"/>
    <property type="match status" value="1"/>
</dbReference>
<reference evidence="1 2" key="1">
    <citation type="submission" date="2016-06" db="EMBL/GenBank/DDBJ databases">
        <authorList>
            <person name="Kjaerup R.B."/>
            <person name="Dalgaard T.S."/>
            <person name="Juul-Madsen H.R."/>
        </authorList>
    </citation>
    <scope>NUCLEOTIDE SEQUENCE [LARGE SCALE GENOMIC DNA]</scope>
    <source>
        <strain evidence="1 2">1165133.8</strain>
    </source>
</reference>
<dbReference type="GO" id="GO:0004806">
    <property type="term" value="F:triacylglycerol lipase activity"/>
    <property type="evidence" value="ECO:0007669"/>
    <property type="project" value="InterPro"/>
</dbReference>
<dbReference type="PIRSF" id="PIRSF029171">
    <property type="entry name" value="Esterase_LipA"/>
    <property type="match status" value="1"/>
</dbReference>
<dbReference type="EMBL" id="LZLS01000099">
    <property type="protein sequence ID" value="OBK27175.1"/>
    <property type="molecule type" value="Genomic_DNA"/>
</dbReference>
<dbReference type="PANTHER" id="PTHR34853:SF1">
    <property type="entry name" value="LIPASE 5"/>
    <property type="match status" value="1"/>
</dbReference>
<protein>
    <submittedName>
        <fullName evidence="1">Lipase</fullName>
    </submittedName>
</protein>
<dbReference type="AlphaFoldDB" id="A0A1A3P0I9"/>
<gene>
    <name evidence="1" type="ORF">A5634_23600</name>
</gene>
<dbReference type="SUPFAM" id="SSF53474">
    <property type="entry name" value="alpha/beta-Hydrolases"/>
    <property type="match status" value="1"/>
</dbReference>
<proteinExistence type="predicted"/>
<evidence type="ECO:0000313" key="1">
    <source>
        <dbReference type="EMBL" id="OBK27175.1"/>
    </source>
</evidence>
<dbReference type="Proteomes" id="UP000093928">
    <property type="component" value="Unassembled WGS sequence"/>
</dbReference>
<comment type="caution">
    <text evidence="1">The sequence shown here is derived from an EMBL/GenBank/DDBJ whole genome shotgun (WGS) entry which is preliminary data.</text>
</comment>